<reference evidence="1" key="2">
    <citation type="journal article" date="2015" name="Fish Shellfish Immunol.">
        <title>Early steps in the European eel (Anguilla anguilla)-Vibrio vulnificus interaction in the gills: Role of the RtxA13 toxin.</title>
        <authorList>
            <person name="Callol A."/>
            <person name="Pajuelo D."/>
            <person name="Ebbesson L."/>
            <person name="Teles M."/>
            <person name="MacKenzie S."/>
            <person name="Amaro C."/>
        </authorList>
    </citation>
    <scope>NUCLEOTIDE SEQUENCE</scope>
</reference>
<name>A0A0E9R8G9_ANGAN</name>
<reference evidence="1" key="1">
    <citation type="submission" date="2014-11" db="EMBL/GenBank/DDBJ databases">
        <authorList>
            <person name="Amaro Gonzalez C."/>
        </authorList>
    </citation>
    <scope>NUCLEOTIDE SEQUENCE</scope>
</reference>
<evidence type="ECO:0000313" key="1">
    <source>
        <dbReference type="EMBL" id="JAH24643.1"/>
    </source>
</evidence>
<accession>A0A0E9R8G9</accession>
<protein>
    <submittedName>
        <fullName evidence="1">Uncharacterized protein</fullName>
    </submittedName>
</protein>
<organism evidence="1">
    <name type="scientific">Anguilla anguilla</name>
    <name type="common">European freshwater eel</name>
    <name type="synonym">Muraena anguilla</name>
    <dbReference type="NCBI Taxonomy" id="7936"/>
    <lineage>
        <taxon>Eukaryota</taxon>
        <taxon>Metazoa</taxon>
        <taxon>Chordata</taxon>
        <taxon>Craniata</taxon>
        <taxon>Vertebrata</taxon>
        <taxon>Euteleostomi</taxon>
        <taxon>Actinopterygii</taxon>
        <taxon>Neopterygii</taxon>
        <taxon>Teleostei</taxon>
        <taxon>Anguilliformes</taxon>
        <taxon>Anguillidae</taxon>
        <taxon>Anguilla</taxon>
    </lineage>
</organism>
<dbReference type="AlphaFoldDB" id="A0A0E9R8G9"/>
<sequence length="38" mass="4214">MTKKYLDTPWSRAVFHGLGGMGESTAYIDILDDSVLPQ</sequence>
<dbReference type="EMBL" id="GBXM01083934">
    <property type="protein sequence ID" value="JAH24643.1"/>
    <property type="molecule type" value="Transcribed_RNA"/>
</dbReference>
<proteinExistence type="predicted"/>